<dbReference type="Proteomes" id="UP001172386">
    <property type="component" value="Unassembled WGS sequence"/>
</dbReference>
<keyword evidence="2" id="KW-1185">Reference proteome</keyword>
<gene>
    <name evidence="1" type="ORF">H2198_009887</name>
</gene>
<proteinExistence type="predicted"/>
<reference evidence="1" key="1">
    <citation type="submission" date="2022-10" db="EMBL/GenBank/DDBJ databases">
        <title>Culturing micro-colonial fungi from biological soil crusts in the Mojave desert and describing Neophaeococcomyces mojavensis, and introducing the new genera and species Taxawa tesnikishii.</title>
        <authorList>
            <person name="Kurbessoian T."/>
            <person name="Stajich J.E."/>
        </authorList>
    </citation>
    <scope>NUCLEOTIDE SEQUENCE</scope>
    <source>
        <strain evidence="1">JES_112</strain>
    </source>
</reference>
<evidence type="ECO:0000313" key="2">
    <source>
        <dbReference type="Proteomes" id="UP001172386"/>
    </source>
</evidence>
<comment type="caution">
    <text evidence="1">The sequence shown here is derived from an EMBL/GenBank/DDBJ whole genome shotgun (WGS) entry which is preliminary data.</text>
</comment>
<evidence type="ECO:0000313" key="1">
    <source>
        <dbReference type="EMBL" id="KAJ9650820.1"/>
    </source>
</evidence>
<sequence>MEEPAGSNGTAMTEQMYVEELKPAGVTQQYPIIFWPGMCQTGVSWLTTPDGRRGWASYFLGQGFIVYLVDPPERGRSAWLPKSSTVITVSSEYAEKFWTATQENGGLWPQAKLLTQWPGIGRRGDPVFDVFMASQVQSRNDYLAAETLAQQLGALLLERVGPAILCTHSQGCSHGWAMADTASDFVRAIVALEPAGPPFVNRVASAVRQPDPSHVVRPYGITMVPITYEPPILGPSDLSTVITLSTHSNLCDQILQAEPARRLAKLSRVPVLIVTSESGYHAHYDYATVDYLKQAGVLVEWLNLPDLGVKGNGHFMFMERNNFEIAEIVHNWLLTLGSAIEAAGR</sequence>
<name>A0ACC2ZT68_9EURO</name>
<organism evidence="1 2">
    <name type="scientific">Neophaeococcomyces mojaviensis</name>
    <dbReference type="NCBI Taxonomy" id="3383035"/>
    <lineage>
        <taxon>Eukaryota</taxon>
        <taxon>Fungi</taxon>
        <taxon>Dikarya</taxon>
        <taxon>Ascomycota</taxon>
        <taxon>Pezizomycotina</taxon>
        <taxon>Eurotiomycetes</taxon>
        <taxon>Chaetothyriomycetidae</taxon>
        <taxon>Chaetothyriales</taxon>
        <taxon>Chaetothyriales incertae sedis</taxon>
        <taxon>Neophaeococcomyces</taxon>
    </lineage>
</organism>
<dbReference type="EMBL" id="JAPDRQ010000305">
    <property type="protein sequence ID" value="KAJ9650820.1"/>
    <property type="molecule type" value="Genomic_DNA"/>
</dbReference>
<accession>A0ACC2ZT68</accession>
<protein>
    <submittedName>
        <fullName evidence="1">Uncharacterized protein</fullName>
    </submittedName>
</protein>